<keyword evidence="3" id="KW-1185">Reference proteome</keyword>
<dbReference type="EMBL" id="CP017248">
    <property type="protein sequence ID" value="AOR29806.1"/>
    <property type="molecule type" value="Genomic_DNA"/>
</dbReference>
<sequence>MAFFLALLALLAAVIIVRSLIRRAWSTHRWHTCPSTVGRMVSTLLGGTVREAQVLFFADADADADADAEAEAEAREWATAGSTPAPIRPCPPVVRRTSRL</sequence>
<evidence type="ECO:0000256" key="1">
    <source>
        <dbReference type="SAM" id="MobiDB-lite"/>
    </source>
</evidence>
<organism evidence="2 3">
    <name type="scientific">Streptomyces fodineus</name>
    <dbReference type="NCBI Taxonomy" id="1904616"/>
    <lineage>
        <taxon>Bacteria</taxon>
        <taxon>Bacillati</taxon>
        <taxon>Actinomycetota</taxon>
        <taxon>Actinomycetes</taxon>
        <taxon>Kitasatosporales</taxon>
        <taxon>Streptomycetaceae</taxon>
        <taxon>Streptomyces</taxon>
    </lineage>
</organism>
<name>A0A1D7Y2L7_9ACTN</name>
<dbReference type="AlphaFoldDB" id="A0A1D7Y2L7"/>
<gene>
    <name evidence="2" type="ORF">BFF78_00725</name>
</gene>
<reference evidence="3" key="1">
    <citation type="submission" date="2016-09" db="EMBL/GenBank/DDBJ databases">
        <title>Streptomyces puniciscabiei strain:TW1S1 Genome sequencing and assembly.</title>
        <authorList>
            <person name="Kim M.-K."/>
            <person name="Kim S.B."/>
        </authorList>
    </citation>
    <scope>NUCLEOTIDE SEQUENCE [LARGE SCALE GENOMIC DNA]</scope>
    <source>
        <strain evidence="3">TW1S1</strain>
    </source>
</reference>
<evidence type="ECO:0000313" key="3">
    <source>
        <dbReference type="Proteomes" id="UP000094960"/>
    </source>
</evidence>
<dbReference type="Proteomes" id="UP000094960">
    <property type="component" value="Chromosome"/>
</dbReference>
<protein>
    <submittedName>
        <fullName evidence="2">Uncharacterized protein</fullName>
    </submittedName>
</protein>
<feature type="region of interest" description="Disordered" evidence="1">
    <location>
        <begin position="77"/>
        <end position="100"/>
    </location>
</feature>
<dbReference type="KEGG" id="spun:BFF78_00725"/>
<accession>A0A1D7Y2L7</accession>
<evidence type="ECO:0000313" key="2">
    <source>
        <dbReference type="EMBL" id="AOR29806.1"/>
    </source>
</evidence>
<proteinExistence type="predicted"/>